<comment type="similarity">
    <text evidence="1">Belongs to the Nudix hydrolase family.</text>
</comment>
<dbReference type="GO" id="GO:0000166">
    <property type="term" value="F:nucleotide binding"/>
    <property type="evidence" value="ECO:0007669"/>
    <property type="project" value="UniProtKB-KW"/>
</dbReference>
<evidence type="ECO:0000313" key="7">
    <source>
        <dbReference type="EMBL" id="EFL94867.1"/>
    </source>
</evidence>
<dbReference type="InterPro" id="IPR020084">
    <property type="entry name" value="NUDIX_hydrolase_CS"/>
</dbReference>
<dbReference type="eggNOG" id="COG1051">
    <property type="taxonomic scope" value="Bacteria"/>
</dbReference>
<dbReference type="GO" id="GO:0004081">
    <property type="term" value="F:bis(5'-nucleosyl)-tetraphosphatase (asymmetrical) activity"/>
    <property type="evidence" value="ECO:0007669"/>
    <property type="project" value="TreeGrafter"/>
</dbReference>
<keyword evidence="8" id="KW-1185">Reference proteome</keyword>
<dbReference type="SUPFAM" id="SSF55811">
    <property type="entry name" value="Nudix"/>
    <property type="match status" value="1"/>
</dbReference>
<proteinExistence type="inferred from homology"/>
<dbReference type="CDD" id="cd03428">
    <property type="entry name" value="NUDIX_Ap4A_Nudt2"/>
    <property type="match status" value="1"/>
</dbReference>
<keyword evidence="3" id="KW-0547">Nucleotide-binding</keyword>
<comment type="caution">
    <text evidence="7">The sequence shown here is derived from an EMBL/GenBank/DDBJ whole genome shotgun (WGS) entry which is preliminary data.</text>
</comment>
<accession>E0NIA4</accession>
<dbReference type="EMBL" id="AEEG01000009">
    <property type="protein sequence ID" value="EFL94867.1"/>
    <property type="molecule type" value="Genomic_DNA"/>
</dbReference>
<keyword evidence="4 7" id="KW-0378">Hydrolase</keyword>
<protein>
    <recommendedName>
        <fullName evidence="2">Bis(5'-nucleosyl)-tetraphosphatase [asymmetrical]</fullName>
    </recommendedName>
    <alternativeName>
        <fullName evidence="5">Diadenosine 5',5'''-P1,P4-tetraphosphate asymmetrical hydrolase</fullName>
    </alternativeName>
</protein>
<evidence type="ECO:0000313" key="8">
    <source>
        <dbReference type="Proteomes" id="UP000004470"/>
    </source>
</evidence>
<evidence type="ECO:0000259" key="6">
    <source>
        <dbReference type="PROSITE" id="PS51462"/>
    </source>
</evidence>
<evidence type="ECO:0000256" key="1">
    <source>
        <dbReference type="ARBA" id="ARBA00005582"/>
    </source>
</evidence>
<reference evidence="7" key="1">
    <citation type="submission" date="2010-07" db="EMBL/GenBank/DDBJ databases">
        <authorList>
            <person name="Muzny D."/>
            <person name="Qin X."/>
            <person name="Deng J."/>
            <person name="Jiang H."/>
            <person name="Liu Y."/>
            <person name="Qu J."/>
            <person name="Song X.-Z."/>
            <person name="Zhang L."/>
            <person name="Thornton R."/>
            <person name="Coyle M."/>
            <person name="Francisco L."/>
            <person name="Jackson L."/>
            <person name="Javaid M."/>
            <person name="Korchina V."/>
            <person name="Kovar C."/>
            <person name="Mata R."/>
            <person name="Mathew T."/>
            <person name="Ngo R."/>
            <person name="Nguyen L."/>
            <person name="Nguyen N."/>
            <person name="Okwuonu G."/>
            <person name="Ongeri F."/>
            <person name="Pham C."/>
            <person name="Simmons D."/>
            <person name="Wilczek-Boney K."/>
            <person name="Hale W."/>
            <person name="Jakkamsetti A."/>
            <person name="Pham P."/>
            <person name="Ruth R."/>
            <person name="San Lucas F."/>
            <person name="Warren J."/>
            <person name="Zhang J."/>
            <person name="Zhao Z."/>
            <person name="Zhou C."/>
            <person name="Zhu D."/>
            <person name="Lee S."/>
            <person name="Bess C."/>
            <person name="Blankenburg K."/>
            <person name="Forbes L."/>
            <person name="Fu Q."/>
            <person name="Gubbala S."/>
            <person name="Hirani K."/>
            <person name="Jayaseelan J.C."/>
            <person name="Lara F."/>
            <person name="Munidasa M."/>
            <person name="Palculict T."/>
            <person name="Patil S."/>
            <person name="Pu L.-L."/>
            <person name="Saada N."/>
            <person name="Tang L."/>
            <person name="Weissenberger G."/>
            <person name="Zhu Y."/>
            <person name="Hemphill L."/>
            <person name="Shang Y."/>
            <person name="Youmans B."/>
            <person name="Ayvaz T."/>
            <person name="Ross M."/>
            <person name="Santibanez J."/>
            <person name="Aqrawi P."/>
            <person name="Gross S."/>
            <person name="Joshi V."/>
            <person name="Fowler G."/>
            <person name="Nazareth L."/>
            <person name="Reid J."/>
            <person name="Worley K."/>
            <person name="Petrosino J."/>
            <person name="Highlander S."/>
            <person name="Gibbs R."/>
        </authorList>
    </citation>
    <scope>NUCLEOTIDE SEQUENCE [LARGE SCALE GENOMIC DNA]</scope>
    <source>
        <strain evidence="7">DSM 20284</strain>
    </source>
</reference>
<dbReference type="InterPro" id="IPR051325">
    <property type="entry name" value="Nudix_hydrolase_domain"/>
</dbReference>
<feature type="domain" description="Nudix hydrolase" evidence="6">
    <location>
        <begin position="1"/>
        <end position="132"/>
    </location>
</feature>
<dbReference type="HOGENOM" id="CLU_037162_14_4_9"/>
<dbReference type="GO" id="GO:0006754">
    <property type="term" value="P:ATP biosynthetic process"/>
    <property type="evidence" value="ECO:0007669"/>
    <property type="project" value="TreeGrafter"/>
</dbReference>
<dbReference type="PROSITE" id="PS00893">
    <property type="entry name" value="NUDIX_BOX"/>
    <property type="match status" value="1"/>
</dbReference>
<dbReference type="PANTHER" id="PTHR21340:SF0">
    <property type="entry name" value="BIS(5'-NUCLEOSYL)-TETRAPHOSPHATASE [ASYMMETRICAL]"/>
    <property type="match status" value="1"/>
</dbReference>
<dbReference type="InterPro" id="IPR015797">
    <property type="entry name" value="NUDIX_hydrolase-like_dom_sf"/>
</dbReference>
<dbReference type="GO" id="GO:0006167">
    <property type="term" value="P:AMP biosynthetic process"/>
    <property type="evidence" value="ECO:0007669"/>
    <property type="project" value="TreeGrafter"/>
</dbReference>
<sequence>MTMALELDGGAVVYQMRAKEPYYLLLKSATSGFWGFPKGHLENTESALEAAEREIREETGIIATVDDRFYDVLNYRVGENDKKVTLFTAKVPEDTVVRLQKEEISMAAWLDYAAARKRLTYLNLKQALDNADQYIRKAEQ</sequence>
<dbReference type="AlphaFoldDB" id="E0NIA4"/>
<organism evidence="7 8">
    <name type="scientific">Pediococcus acidilactici DSM 20284</name>
    <dbReference type="NCBI Taxonomy" id="862514"/>
    <lineage>
        <taxon>Bacteria</taxon>
        <taxon>Bacillati</taxon>
        <taxon>Bacillota</taxon>
        <taxon>Bacilli</taxon>
        <taxon>Lactobacillales</taxon>
        <taxon>Lactobacillaceae</taxon>
        <taxon>Pediococcus</taxon>
        <taxon>Pediococcus acidilactici group</taxon>
    </lineage>
</organism>
<dbReference type="PANTHER" id="PTHR21340">
    <property type="entry name" value="DIADENOSINE 5,5-P1,P4-TETRAPHOSPHATE PYROPHOSPHOHYDROLASE MUTT"/>
    <property type="match status" value="1"/>
</dbReference>
<evidence type="ECO:0000256" key="2">
    <source>
        <dbReference type="ARBA" id="ARBA00018911"/>
    </source>
</evidence>
<dbReference type="Proteomes" id="UP000004470">
    <property type="component" value="Unassembled WGS sequence"/>
</dbReference>
<gene>
    <name evidence="7" type="ORF">HMPREF0623_1735</name>
</gene>
<dbReference type="Pfam" id="PF00293">
    <property type="entry name" value="NUDIX"/>
    <property type="match status" value="1"/>
</dbReference>
<evidence type="ECO:0000256" key="3">
    <source>
        <dbReference type="ARBA" id="ARBA00022741"/>
    </source>
</evidence>
<dbReference type="InterPro" id="IPR003565">
    <property type="entry name" value="Tetra_PHTase"/>
</dbReference>
<dbReference type="InterPro" id="IPR000086">
    <property type="entry name" value="NUDIX_hydrolase_dom"/>
</dbReference>
<name>E0NIA4_PEDAC</name>
<evidence type="ECO:0000256" key="4">
    <source>
        <dbReference type="ARBA" id="ARBA00022801"/>
    </source>
</evidence>
<dbReference type="PROSITE" id="PS51462">
    <property type="entry name" value="NUDIX"/>
    <property type="match status" value="1"/>
</dbReference>
<dbReference type="Gene3D" id="3.90.79.10">
    <property type="entry name" value="Nucleoside Triphosphate Pyrophosphohydrolase"/>
    <property type="match status" value="1"/>
</dbReference>
<evidence type="ECO:0000256" key="5">
    <source>
        <dbReference type="ARBA" id="ARBA00032644"/>
    </source>
</evidence>